<organism evidence="2 3">
    <name type="scientific">Leptospira limi</name>
    <dbReference type="NCBI Taxonomy" id="2950023"/>
    <lineage>
        <taxon>Bacteria</taxon>
        <taxon>Pseudomonadati</taxon>
        <taxon>Spirochaetota</taxon>
        <taxon>Spirochaetia</taxon>
        <taxon>Leptospirales</taxon>
        <taxon>Leptospiraceae</taxon>
        <taxon>Leptospira</taxon>
    </lineage>
</organism>
<sequence length="381" mass="42990">MKFDSVILVMKRTFFLFLISILLFNSCEKKEPTSYLWLLALLGSNSSQNSNSIPETPNPIQDPTVPTTIHLTILTPPSTDELCPMYGGVFIQYKKGDLKTCAPNELNANCVTFLYNEDGSIKTTDPRSFVGLSMVEELEVPAETYPLNSKSNLICFRQEFPKDKEHVEMYSFQLQTNKLKNIQCETSWSENQCIDFFPIFGRAEFLMPKEFPILPNDGDGHAGSHTLLLKFITEDSLFTTCTFFGNEHRKLEGYAENAYIAGNLQNGSDLGSCKQCETNYCGTTNPNTGQLYDSNPINVFPIPVGTLVTIQKELILQVVKGQGPGKHSVRWNINGFNQWILSNQMPIFLSNSNVLIAFLLPILITMLVVVIKLQKRHRHKH</sequence>
<evidence type="ECO:0000256" key="1">
    <source>
        <dbReference type="SAM" id="Phobius"/>
    </source>
</evidence>
<keyword evidence="1" id="KW-0472">Membrane</keyword>
<evidence type="ECO:0000313" key="2">
    <source>
        <dbReference type="EMBL" id="MCW7463651.1"/>
    </source>
</evidence>
<feature type="transmembrane region" description="Helical" evidence="1">
    <location>
        <begin position="354"/>
        <end position="373"/>
    </location>
</feature>
<proteinExistence type="predicted"/>
<keyword evidence="3" id="KW-1185">Reference proteome</keyword>
<gene>
    <name evidence="2" type="ORF">ND812_16245</name>
</gene>
<reference evidence="2 3" key="1">
    <citation type="submission" date="2022-06" db="EMBL/GenBank/DDBJ databases">
        <title>Leptospira isolates from biofilms formed at urban environments.</title>
        <authorList>
            <person name="Ribeiro P.S."/>
            <person name="Sousa T."/>
            <person name="Carvalho N."/>
            <person name="Aburjaile F."/>
            <person name="Neves F."/>
            <person name="Oliveira D."/>
            <person name="Blanco L."/>
            <person name="Lima J."/>
            <person name="Costa F."/>
            <person name="Brenig B."/>
            <person name="Soares S."/>
            <person name="Ramos R."/>
            <person name="Goes-Neto A."/>
            <person name="Matiuzzi M."/>
            <person name="Azevedo V."/>
            <person name="Ristow P."/>
        </authorList>
    </citation>
    <scope>NUCLEOTIDE SEQUENCE [LARGE SCALE GENOMIC DNA]</scope>
    <source>
        <strain evidence="2 3">VSF25</strain>
    </source>
</reference>
<protein>
    <submittedName>
        <fullName evidence="2">Uncharacterized protein</fullName>
    </submittedName>
</protein>
<evidence type="ECO:0000313" key="3">
    <source>
        <dbReference type="Proteomes" id="UP001209737"/>
    </source>
</evidence>
<dbReference type="RefSeq" id="WP_265376401.1">
    <property type="nucleotide sequence ID" value="NZ_JAMQPV010000003.1"/>
</dbReference>
<name>A0ABT3M109_9LEPT</name>
<comment type="caution">
    <text evidence="2">The sequence shown here is derived from an EMBL/GenBank/DDBJ whole genome shotgun (WGS) entry which is preliminary data.</text>
</comment>
<keyword evidence="1" id="KW-1133">Transmembrane helix</keyword>
<dbReference type="EMBL" id="JAMQPV010000003">
    <property type="protein sequence ID" value="MCW7463651.1"/>
    <property type="molecule type" value="Genomic_DNA"/>
</dbReference>
<keyword evidence="1" id="KW-0812">Transmembrane</keyword>
<dbReference type="Proteomes" id="UP001209737">
    <property type="component" value="Unassembled WGS sequence"/>
</dbReference>
<accession>A0ABT3M109</accession>